<protein>
    <submittedName>
        <fullName evidence="1">Uncharacterized protein</fullName>
    </submittedName>
</protein>
<sequence>QLEQTTNELLEKGYTIEEIKAAFEEVINKAKQSKTNDEADN</sequence>
<evidence type="ECO:0000313" key="2">
    <source>
        <dbReference type="Proteomes" id="UP001549363"/>
    </source>
</evidence>
<accession>A0ABV2PJ00</accession>
<dbReference type="Proteomes" id="UP001549363">
    <property type="component" value="Unassembled WGS sequence"/>
</dbReference>
<feature type="non-terminal residue" evidence="1">
    <location>
        <position position="1"/>
    </location>
</feature>
<organism evidence="1 2">
    <name type="scientific">Lysinibacillus parviboronicapiens</name>
    <dbReference type="NCBI Taxonomy" id="436516"/>
    <lineage>
        <taxon>Bacteria</taxon>
        <taxon>Bacillati</taxon>
        <taxon>Bacillota</taxon>
        <taxon>Bacilli</taxon>
        <taxon>Bacillales</taxon>
        <taxon>Bacillaceae</taxon>
        <taxon>Lysinibacillus</taxon>
    </lineage>
</organism>
<name>A0ABV2PJ00_9BACI</name>
<keyword evidence="2" id="KW-1185">Reference proteome</keyword>
<evidence type="ECO:0000313" key="1">
    <source>
        <dbReference type="EMBL" id="MET4560736.1"/>
    </source>
</evidence>
<reference evidence="1 2" key="1">
    <citation type="submission" date="2024-06" db="EMBL/GenBank/DDBJ databases">
        <title>Sorghum-associated microbial communities from plants grown in Nebraska, USA.</title>
        <authorList>
            <person name="Schachtman D."/>
        </authorList>
    </citation>
    <scope>NUCLEOTIDE SEQUENCE [LARGE SCALE GENOMIC DNA]</scope>
    <source>
        <strain evidence="1 2">736</strain>
    </source>
</reference>
<dbReference type="EMBL" id="JBEPSB010000007">
    <property type="protein sequence ID" value="MET4560736.1"/>
    <property type="molecule type" value="Genomic_DNA"/>
</dbReference>
<comment type="caution">
    <text evidence="1">The sequence shown here is derived from an EMBL/GenBank/DDBJ whole genome shotgun (WGS) entry which is preliminary data.</text>
</comment>
<gene>
    <name evidence="1" type="ORF">ABIA69_001880</name>
</gene>
<proteinExistence type="predicted"/>